<protein>
    <recommendedName>
        <fullName evidence="6">Alkaline phosphatase</fullName>
    </recommendedName>
</protein>
<dbReference type="EMBL" id="RSCM01000016">
    <property type="protein sequence ID" value="RUS93830.1"/>
    <property type="molecule type" value="Genomic_DNA"/>
</dbReference>
<keyword evidence="1" id="KW-0597">Phosphoprotein</keyword>
<dbReference type="PRINTS" id="PR00313">
    <property type="entry name" value="CABNDNGRPT"/>
</dbReference>
<dbReference type="PANTHER" id="PTHR11596:SF5">
    <property type="entry name" value="ALKALINE PHOSPHATASE"/>
    <property type="match status" value="1"/>
</dbReference>
<dbReference type="Gene3D" id="3.40.720.10">
    <property type="entry name" value="Alkaline Phosphatase, subunit A"/>
    <property type="match status" value="2"/>
</dbReference>
<evidence type="ECO:0000313" key="4">
    <source>
        <dbReference type="EMBL" id="RUS93830.1"/>
    </source>
</evidence>
<dbReference type="Gene3D" id="2.160.20.160">
    <property type="match status" value="1"/>
</dbReference>
<evidence type="ECO:0000256" key="3">
    <source>
        <dbReference type="PIRSR" id="PIRSR601952-2"/>
    </source>
</evidence>
<feature type="active site" description="Phosphoserine intermediate" evidence="2">
    <location>
        <position position="164"/>
    </location>
</feature>
<dbReference type="GO" id="GO:0004035">
    <property type="term" value="F:alkaline phosphatase activity"/>
    <property type="evidence" value="ECO:0007669"/>
    <property type="project" value="TreeGrafter"/>
</dbReference>
<feature type="binding site" evidence="3">
    <location>
        <position position="217"/>
    </location>
    <ligand>
        <name>Mg(2+)</name>
        <dbReference type="ChEBI" id="CHEBI:18420"/>
    </ligand>
</feature>
<accession>A0A3S1I8X2</accession>
<feature type="binding site" evidence="3">
    <location>
        <position position="466"/>
    </location>
    <ligand>
        <name>Zn(2+)</name>
        <dbReference type="ChEBI" id="CHEBI:29105"/>
        <label>2</label>
    </ligand>
</feature>
<dbReference type="InterPro" id="IPR011049">
    <property type="entry name" value="Serralysin-like_metalloprot_C"/>
</dbReference>
<feature type="binding site" evidence="3">
    <location>
        <position position="416"/>
    </location>
    <ligand>
        <name>Mg(2+)</name>
        <dbReference type="ChEBI" id="CHEBI:18420"/>
    </ligand>
</feature>
<dbReference type="OrthoDB" id="9794455at2"/>
<dbReference type="SUPFAM" id="SSF51120">
    <property type="entry name" value="beta-Roll"/>
    <property type="match status" value="1"/>
</dbReference>
<gene>
    <name evidence="4" type="ORF">DSM107003_40660</name>
</gene>
<reference evidence="4 5" key="1">
    <citation type="journal article" date="2019" name="Genome Biol. Evol.">
        <title>Day and night: Metabolic profiles and evolutionary relationships of six axenic non-marine cyanobacteria.</title>
        <authorList>
            <person name="Will S.E."/>
            <person name="Henke P."/>
            <person name="Boedeker C."/>
            <person name="Huang S."/>
            <person name="Brinkmann H."/>
            <person name="Rohde M."/>
            <person name="Jarek M."/>
            <person name="Friedl T."/>
            <person name="Seufert S."/>
            <person name="Schumacher M."/>
            <person name="Overmann J."/>
            <person name="Neumann-Schaal M."/>
            <person name="Petersen J."/>
        </authorList>
    </citation>
    <scope>NUCLEOTIDE SEQUENCE [LARGE SCALE GENOMIC DNA]</scope>
    <source>
        <strain evidence="4 5">SAG 1403-4b</strain>
    </source>
</reference>
<dbReference type="InterPro" id="IPR001343">
    <property type="entry name" value="Hemolysn_Ca-bd"/>
</dbReference>
<keyword evidence="3" id="KW-0460">Magnesium</keyword>
<dbReference type="SUPFAM" id="SSF53649">
    <property type="entry name" value="Alkaline phosphatase-like"/>
    <property type="match status" value="1"/>
</dbReference>
<dbReference type="InterPro" id="IPR001952">
    <property type="entry name" value="Alkaline_phosphatase"/>
</dbReference>
<keyword evidence="3" id="KW-0862">Zinc</keyword>
<keyword evidence="3" id="KW-0479">Metal-binding</keyword>
<sequence length="774" mass="81846">MAKNTIIMIGDGMGWEMARAAAIAKEIKAGNTGTTLADFYTEGKGTGLSFQNLSGYGLVTTYGTTIAGNNGTFNVSNTARNDANQTINTPTGTAPVREGFEFDPTFNPGTTSSGGAKVSEGAVGNLVGYDPVRGGSLPWDAAYYGGTPDDGFDKEYIKYSYPDSANTATTLYTGIKSYNGAIGVDIFENPVESILTQATQQGKSTGLVSSVPIDHATPGAAAANVNNRNKFDEFGVIDTILQQELGIYKPTVLLGGGHPLSNVDDPLPAEVEPPSDHLYMSEETYAELKNNPTDNIYGYTFLERGPNAAQVLANTASQLDPEKGDRLLGVYGARGQDGNLPVSSANGDYSTTGLEMFSVFSSQGQNPDTVRPLLPGETDESFIAREINENPTLDDLTKAALTVLEKDKDGFWLMVEAGDVDWSAHDDNIDNMIGTMLDFDKSVQSVMDWIAANGGWEENLLVVTADHDHYLTLNSDFPELLKTQGGQALTDIDTVEGSGHYWGSSETTKYGWGSHTNRPVPVYYQGAGSEVLDGLVSQGYEAYGYDIPGIDGLVDQSHIYQTMFAAVTEINEQDLVFGTSDSDTLIATVDLDGVQDTVFTGAGNDEVDLAFNNNARNNRVFGGSGEDMIYVSRRDRAFGSSGNDEFSAVDGQGENRMSGGAGNDTFYLGNGDRALGGDGNDQFYVVEGGVNLLSGGGGADQFWILNGDLPSAANTVADFEIGTDVLGIAAQGAGFDFADLTLSGNSIAVGSTTIAILTGVNTTSLTAANFVFES</sequence>
<feature type="binding site" evidence="3">
    <location>
        <position position="425"/>
    </location>
    <ligand>
        <name>Zn(2+)</name>
        <dbReference type="ChEBI" id="CHEBI:29105"/>
        <label>2</label>
    </ligand>
</feature>
<organism evidence="4 5">
    <name type="scientific">Trichormus variabilis SAG 1403-4b</name>
    <dbReference type="NCBI Taxonomy" id="447716"/>
    <lineage>
        <taxon>Bacteria</taxon>
        <taxon>Bacillati</taxon>
        <taxon>Cyanobacteriota</taxon>
        <taxon>Cyanophyceae</taxon>
        <taxon>Nostocales</taxon>
        <taxon>Nostocaceae</taxon>
        <taxon>Trichormus</taxon>
    </lineage>
</organism>
<comment type="cofactor">
    <cofactor evidence="3">
        <name>Mg(2+)</name>
        <dbReference type="ChEBI" id="CHEBI:18420"/>
    </cofactor>
    <text evidence="3">Binds 1 Mg(2+) ion.</text>
</comment>
<comment type="cofactor">
    <cofactor evidence="3">
        <name>Zn(2+)</name>
        <dbReference type="ChEBI" id="CHEBI:29105"/>
    </cofactor>
    <text evidence="3">Binds 2 Zn(2+) ions.</text>
</comment>
<evidence type="ECO:0000256" key="1">
    <source>
        <dbReference type="ARBA" id="ARBA00022553"/>
    </source>
</evidence>
<evidence type="ECO:0000313" key="5">
    <source>
        <dbReference type="Proteomes" id="UP000276103"/>
    </source>
</evidence>
<name>A0A3S1I8X2_ANAVA</name>
<evidence type="ECO:0008006" key="6">
    <source>
        <dbReference type="Google" id="ProtNLM"/>
    </source>
</evidence>
<dbReference type="Proteomes" id="UP000276103">
    <property type="component" value="Unassembled WGS sequence"/>
</dbReference>
<dbReference type="InterPro" id="IPR017850">
    <property type="entry name" value="Alkaline_phosphatase_core_sf"/>
</dbReference>
<feature type="binding site" evidence="3">
    <location>
        <position position="215"/>
    </location>
    <ligand>
        <name>Mg(2+)</name>
        <dbReference type="ChEBI" id="CHEBI:18420"/>
    </ligand>
</feature>
<evidence type="ECO:0000256" key="2">
    <source>
        <dbReference type="PIRSR" id="PIRSR601952-1"/>
    </source>
</evidence>
<dbReference type="Pfam" id="PF00245">
    <property type="entry name" value="Alk_phosphatase"/>
    <property type="match status" value="2"/>
</dbReference>
<dbReference type="Pfam" id="PF00353">
    <property type="entry name" value="HemolysinCabind"/>
    <property type="match status" value="1"/>
</dbReference>
<dbReference type="PANTHER" id="PTHR11596">
    <property type="entry name" value="ALKALINE PHOSPHATASE"/>
    <property type="match status" value="1"/>
</dbReference>
<feature type="binding site" evidence="3">
    <location>
        <position position="467"/>
    </location>
    <ligand>
        <name>Zn(2+)</name>
        <dbReference type="ChEBI" id="CHEBI:29105"/>
        <label>2</label>
    </ligand>
</feature>
<proteinExistence type="predicted"/>
<dbReference type="GO" id="GO:0005509">
    <property type="term" value="F:calcium ion binding"/>
    <property type="evidence" value="ECO:0007669"/>
    <property type="project" value="InterPro"/>
</dbReference>
<keyword evidence="5" id="KW-1185">Reference proteome</keyword>
<feature type="binding site" evidence="3">
    <location>
        <position position="421"/>
    </location>
    <ligand>
        <name>Zn(2+)</name>
        <dbReference type="ChEBI" id="CHEBI:29105"/>
        <label>2</label>
    </ligand>
</feature>
<dbReference type="RefSeq" id="WP_127055897.1">
    <property type="nucleotide sequence ID" value="NZ_RSCM01000016.1"/>
</dbReference>
<dbReference type="AlphaFoldDB" id="A0A3S1I8X2"/>
<comment type="caution">
    <text evidence="4">The sequence shown here is derived from an EMBL/GenBank/DDBJ whole genome shotgun (WGS) entry which is preliminary data.</text>
</comment>
<dbReference type="SMART" id="SM00098">
    <property type="entry name" value="alkPPc"/>
    <property type="match status" value="1"/>
</dbReference>